<reference evidence="5" key="4">
    <citation type="submission" date="2020-01" db="EMBL/GenBank/DDBJ databases">
        <title>Bacteria Cultured from War Wounds Associated with the Conflict in Eastern Ukraine.</title>
        <authorList>
            <person name="Snesrud E."/>
            <person name="Galac M.R."/>
            <person name="Mc Gann P."/>
            <person name="Valentine K."/>
            <person name="Viacheslav K."/>
        </authorList>
    </citation>
    <scope>NUCLEOTIDE SEQUENCE</scope>
    <source>
        <strain evidence="5">VNMU148</strain>
    </source>
</reference>
<dbReference type="KEGG" id="paeb:NCGM1900_3228"/>
<dbReference type="RefSeq" id="WP_003112115.1">
    <property type="nucleotide sequence ID" value="NZ_AP014622.1"/>
</dbReference>
<organism evidence="3 7">
    <name type="scientific">Pseudomonas aeruginosa</name>
    <dbReference type="NCBI Taxonomy" id="287"/>
    <lineage>
        <taxon>Bacteria</taxon>
        <taxon>Pseudomonadati</taxon>
        <taxon>Pseudomonadota</taxon>
        <taxon>Gammaproteobacteria</taxon>
        <taxon>Pseudomonadales</taxon>
        <taxon>Pseudomonadaceae</taxon>
        <taxon>Pseudomonas</taxon>
    </lineage>
</organism>
<protein>
    <submittedName>
        <fullName evidence="3">Alpha/beta hydrolase family protein</fullName>
    </submittedName>
    <submittedName>
        <fullName evidence="4">Alpha/beta hydrolase fold domain-containing protein</fullName>
    </submittedName>
</protein>
<evidence type="ECO:0000313" key="7">
    <source>
        <dbReference type="Proteomes" id="UP000045039"/>
    </source>
</evidence>
<dbReference type="PANTHER" id="PTHR33428:SF14">
    <property type="entry name" value="CARBOXYLESTERASE TYPE B DOMAIN-CONTAINING PROTEIN"/>
    <property type="match status" value="1"/>
</dbReference>
<feature type="signal peptide" evidence="2">
    <location>
        <begin position="1"/>
        <end position="21"/>
    </location>
</feature>
<gene>
    <name evidence="4" type="ORF">GNQ48_14350</name>
    <name evidence="5" type="ORF">GUL26_15150</name>
    <name evidence="6" type="ORF">L4V69_13105</name>
    <name evidence="3" type="ORF">PAERUG_P19_London_7_VIM_2_05_10_05414</name>
</gene>
<reference evidence="6" key="5">
    <citation type="submission" date="2023-06" db="EMBL/GenBank/DDBJ databases">
        <authorList>
            <consortium name="Clinical and Environmental Microbiology Branch: Whole genome sequencing antimicrobial resistance pathogens in the healthcare setting"/>
        </authorList>
    </citation>
    <scope>NUCLEOTIDE SEQUENCE</scope>
    <source>
        <strain evidence="6">2021CK-01020</strain>
    </source>
</reference>
<dbReference type="Proteomes" id="UP000045039">
    <property type="component" value="Unassembled WGS sequence"/>
</dbReference>
<accession>A0A1S1C5Q6</accession>
<dbReference type="InterPro" id="IPR017395">
    <property type="entry name" value="Chlorophyllase-like"/>
</dbReference>
<dbReference type="EMBL" id="CVVU01000240">
    <property type="protein sequence ID" value="CRP74438.1"/>
    <property type="molecule type" value="Genomic_DNA"/>
</dbReference>
<evidence type="ECO:0000313" key="3">
    <source>
        <dbReference type="EMBL" id="CRP74438.1"/>
    </source>
</evidence>
<dbReference type="SUPFAM" id="SSF53474">
    <property type="entry name" value="alpha/beta-Hydrolases"/>
    <property type="match status" value="1"/>
</dbReference>
<dbReference type="EMBL" id="CP136986">
    <property type="protein sequence ID" value="WOS80047.1"/>
    <property type="molecule type" value="Genomic_DNA"/>
</dbReference>
<evidence type="ECO:0000313" key="5">
    <source>
        <dbReference type="EMBL" id="MZZ13587.1"/>
    </source>
</evidence>
<reference evidence="6" key="6">
    <citation type="submission" date="2023-10" db="EMBL/GenBank/DDBJ databases">
        <title>Pathogen: clinical or host-associated sample.</title>
        <authorList>
            <person name="Hergert J."/>
            <person name="Casey R."/>
            <person name="Wagner J."/>
            <person name="Young E.L."/>
            <person name="Oakeson K.F."/>
        </authorList>
    </citation>
    <scope>NUCLEOTIDE SEQUENCE</scope>
    <source>
        <strain evidence="6">2021CK-01020</strain>
    </source>
</reference>
<feature type="chain" id="PRO_5015027742" evidence="2">
    <location>
        <begin position="22"/>
        <end position="359"/>
    </location>
</feature>
<proteinExistence type="predicted"/>
<evidence type="ECO:0000313" key="6">
    <source>
        <dbReference type="EMBL" id="WOS80047.1"/>
    </source>
</evidence>
<dbReference type="EMBL" id="WOAD01000010">
    <property type="protein sequence ID" value="MUI36190.1"/>
    <property type="molecule type" value="Genomic_DNA"/>
</dbReference>
<dbReference type="Gene3D" id="3.40.50.1820">
    <property type="entry name" value="alpha/beta hydrolase"/>
    <property type="match status" value="1"/>
</dbReference>
<sequence>MRFRTLYLVLCGLLLGHAATAAEPPTAPTPPTQPAEGPGGAAYRHASVHQWHFGEGAREYWVFTPEQPVPGNAPLVIFLHGWSVMQPDLYRAWIDHIVRRGMVVVYPRYQPDLKTPNADFLDNAAGALGDALRRLQAGELGVRPRLNQVAYLGHSAGGLLAANLAAASERLKLPAAKALMVVEPGKSQGKRWDGVAQERLSGLAKGTLLLAVCGDEDSHVACTDAKRIYRQSRHIPPSDKNLLLLRSDRHGAPPLLANHAAPTAPVFGPQYPKEEDSDWLLDRVEKRLEVQQAEGRYTGHDPLVIDALDWYGTWKLFDGLTDAAFYNRNRQYALGATPEQTGMGQWSDGTPVKPIKVLK</sequence>
<dbReference type="Proteomes" id="UP001297540">
    <property type="component" value="Chromosome"/>
</dbReference>
<dbReference type="Proteomes" id="UP000433532">
    <property type="component" value="Unassembled WGS sequence"/>
</dbReference>
<evidence type="ECO:0000256" key="1">
    <source>
        <dbReference type="SAM" id="MobiDB-lite"/>
    </source>
</evidence>
<evidence type="ECO:0000313" key="8">
    <source>
        <dbReference type="Proteomes" id="UP000433532"/>
    </source>
</evidence>
<reference evidence="7" key="1">
    <citation type="submission" date="2015-06" db="EMBL/GenBank/DDBJ databases">
        <authorList>
            <person name="Radhakrishnan Rajesh"/>
            <person name="Underwood Anthony"/>
            <person name="Al-Shahib Ali"/>
        </authorList>
    </citation>
    <scope>NUCLEOTIDE SEQUENCE [LARGE SCALE GENOMIC DNA]</scope>
    <source>
        <strain evidence="7">P19_London_7_VIM_2_05_10</strain>
    </source>
</reference>
<keyword evidence="2" id="KW-0732">Signal</keyword>
<dbReference type="Proteomes" id="UP000644192">
    <property type="component" value="Unassembled WGS sequence"/>
</dbReference>
<evidence type="ECO:0000256" key="2">
    <source>
        <dbReference type="SAM" id="SignalP"/>
    </source>
</evidence>
<dbReference type="AlphaFoldDB" id="A0A069QBW0"/>
<reference evidence="3" key="2">
    <citation type="submission" date="2015-06" db="EMBL/GenBank/DDBJ databases">
        <authorList>
            <person name="Radhakrishnan R."/>
            <person name="Underwood A."/>
            <person name="Al-Shahib A."/>
        </authorList>
    </citation>
    <scope>NUCLEOTIDE SEQUENCE</scope>
    <source>
        <strain evidence="3">P19_London_7_VIM_2_05_10</strain>
    </source>
</reference>
<name>A0A069QBW0_PSEAI</name>
<evidence type="ECO:0000313" key="4">
    <source>
        <dbReference type="EMBL" id="MUI36190.1"/>
    </source>
</evidence>
<dbReference type="InterPro" id="IPR029058">
    <property type="entry name" value="AB_hydrolase_fold"/>
</dbReference>
<dbReference type="PANTHER" id="PTHR33428">
    <property type="entry name" value="CHLOROPHYLLASE-2, CHLOROPLASTIC"/>
    <property type="match status" value="1"/>
</dbReference>
<keyword evidence="3" id="KW-0378">Hydrolase</keyword>
<dbReference type="EMBL" id="WXZT01000011">
    <property type="protein sequence ID" value="MZZ13587.1"/>
    <property type="molecule type" value="Genomic_DNA"/>
</dbReference>
<feature type="region of interest" description="Disordered" evidence="1">
    <location>
        <begin position="22"/>
        <end position="41"/>
    </location>
</feature>
<accession>A0A069QBW0</accession>
<dbReference type="Pfam" id="PF07224">
    <property type="entry name" value="Chlorophyllase"/>
    <property type="match status" value="1"/>
</dbReference>
<dbReference type="GO" id="GO:0016787">
    <property type="term" value="F:hydrolase activity"/>
    <property type="evidence" value="ECO:0007669"/>
    <property type="project" value="UniProtKB-KW"/>
</dbReference>
<reference evidence="4 8" key="3">
    <citation type="submission" date="2019-11" db="EMBL/GenBank/DDBJ databases">
        <title>Genomes of ocular Pseudomonas aeruginosa isolates.</title>
        <authorList>
            <person name="Khan M."/>
            <person name="Rice S.A."/>
            <person name="Willcox M.D.P."/>
            <person name="Stapleton F."/>
        </authorList>
    </citation>
    <scope>NUCLEOTIDE SEQUENCE [LARGE SCALE GENOMIC DNA]</scope>
    <source>
        <strain evidence="4 8">PA221</strain>
    </source>
</reference>
<dbReference type="OMA" id="YGAWIDH"/>